<dbReference type="VEuPathDB" id="FungiDB:RhiirFUN_025027"/>
<evidence type="ECO:0000313" key="1">
    <source>
        <dbReference type="EMBL" id="PKC75428.1"/>
    </source>
</evidence>
<dbReference type="VEuPathDB" id="FungiDB:RhiirA1_448815"/>
<gene>
    <name evidence="1" type="ORF">RhiirA1_448815</name>
</gene>
<dbReference type="EMBL" id="LLXH01000023">
    <property type="protein sequence ID" value="PKC75428.1"/>
    <property type="molecule type" value="Genomic_DNA"/>
</dbReference>
<name>A0A2N0SIQ5_9GLOM</name>
<dbReference type="VEuPathDB" id="FungiDB:FUN_025619"/>
<dbReference type="AlphaFoldDB" id="A0A2N0SIQ5"/>
<protein>
    <submittedName>
        <fullName evidence="1">Uncharacterized protein</fullName>
    </submittedName>
</protein>
<organism evidence="1 2">
    <name type="scientific">Rhizophagus irregularis</name>
    <dbReference type="NCBI Taxonomy" id="588596"/>
    <lineage>
        <taxon>Eukaryota</taxon>
        <taxon>Fungi</taxon>
        <taxon>Fungi incertae sedis</taxon>
        <taxon>Mucoromycota</taxon>
        <taxon>Glomeromycotina</taxon>
        <taxon>Glomeromycetes</taxon>
        <taxon>Glomerales</taxon>
        <taxon>Glomeraceae</taxon>
        <taxon>Rhizophagus</taxon>
    </lineage>
</organism>
<accession>A0A2N0SIQ5</accession>
<comment type="caution">
    <text evidence="1">The sequence shown here is derived from an EMBL/GenBank/DDBJ whole genome shotgun (WGS) entry which is preliminary data.</text>
</comment>
<dbReference type="Proteomes" id="UP000232688">
    <property type="component" value="Unassembled WGS sequence"/>
</dbReference>
<proteinExistence type="predicted"/>
<reference evidence="1 2" key="2">
    <citation type="submission" date="2017-10" db="EMBL/GenBank/DDBJ databases">
        <title>Genome analyses suggest a sexual origin of heterokaryosis in a supposedly ancient asexual fungus.</title>
        <authorList>
            <person name="Corradi N."/>
            <person name="Sedzielewska K."/>
            <person name="Noel J."/>
            <person name="Charron P."/>
            <person name="Farinelli L."/>
            <person name="Marton T."/>
            <person name="Kruger M."/>
            <person name="Pelin A."/>
            <person name="Brachmann A."/>
            <person name="Corradi N."/>
        </authorList>
    </citation>
    <scope>NUCLEOTIDE SEQUENCE [LARGE SCALE GENOMIC DNA]</scope>
    <source>
        <strain evidence="1 2">A1</strain>
    </source>
</reference>
<reference evidence="1 2" key="1">
    <citation type="submission" date="2017-10" db="EMBL/GenBank/DDBJ databases">
        <title>Extensive intraspecific genome diversity in a model arbuscular mycorrhizal fungus.</title>
        <authorList>
            <person name="Chen E.C.H."/>
            <person name="Morin E."/>
            <person name="Baudet D."/>
            <person name="Noel J."/>
            <person name="Ndikumana S."/>
            <person name="Charron P."/>
            <person name="St-Onge C."/>
            <person name="Giorgi J."/>
            <person name="Grigoriev I.V."/>
            <person name="Roux C."/>
            <person name="Martin F.M."/>
            <person name="Corradi N."/>
        </authorList>
    </citation>
    <scope>NUCLEOTIDE SEQUENCE [LARGE SCALE GENOMIC DNA]</scope>
    <source>
        <strain evidence="1 2">A1</strain>
    </source>
</reference>
<dbReference type="VEuPathDB" id="FungiDB:FUN_025620"/>
<sequence>MDDNELDDDFSEYIDYRNVESIEVIFGTTTSSQQRYLLSPSFVYIKLIDDDVHSIAVYFTTLEIPTRIGDLGIRLYLPRHPILKSLLITIPIDYCLLTIAPQTLRVYLPPEIKKEKVVADEKIGQKRVNKEKLSRGTISSEDSEDINESENGETILEGKKQVMGGGKTKTVGVTEVMDEDFLKGIAPQNAVQLESALSNRKRKASEIEERIFCGKIFRIITGAKEWFFIECSLDDQDSSYQKPIAVVYDSKE</sequence>
<evidence type="ECO:0000313" key="2">
    <source>
        <dbReference type="Proteomes" id="UP000232688"/>
    </source>
</evidence>